<dbReference type="AlphaFoldDB" id="A0A6J6P644"/>
<dbReference type="PANTHER" id="PTHR43080">
    <property type="entry name" value="CBS DOMAIN-CONTAINING PROTEIN CBSX3, MITOCHONDRIAL"/>
    <property type="match status" value="1"/>
</dbReference>
<name>A0A6J6P644_9ZZZZ</name>
<dbReference type="PANTHER" id="PTHR43080:SF2">
    <property type="entry name" value="CBS DOMAIN-CONTAINING PROTEIN"/>
    <property type="match status" value="1"/>
</dbReference>
<dbReference type="SUPFAM" id="SSF54631">
    <property type="entry name" value="CBS-domain pair"/>
    <property type="match status" value="1"/>
</dbReference>
<dbReference type="InterPro" id="IPR046342">
    <property type="entry name" value="CBS_dom_sf"/>
</dbReference>
<accession>A0A6J6P644</accession>
<organism evidence="3">
    <name type="scientific">freshwater metagenome</name>
    <dbReference type="NCBI Taxonomy" id="449393"/>
    <lineage>
        <taxon>unclassified sequences</taxon>
        <taxon>metagenomes</taxon>
        <taxon>ecological metagenomes</taxon>
    </lineage>
</organism>
<dbReference type="EMBL" id="CAEZXP010000001">
    <property type="protein sequence ID" value="CAB4691804.1"/>
    <property type="molecule type" value="Genomic_DNA"/>
</dbReference>
<dbReference type="SMART" id="SM00116">
    <property type="entry name" value="CBS"/>
    <property type="match status" value="2"/>
</dbReference>
<evidence type="ECO:0000259" key="2">
    <source>
        <dbReference type="PROSITE" id="PS51371"/>
    </source>
</evidence>
<dbReference type="Pfam" id="PF00571">
    <property type="entry name" value="CBS"/>
    <property type="match status" value="2"/>
</dbReference>
<keyword evidence="1" id="KW-0129">CBS domain</keyword>
<feature type="domain" description="CBS" evidence="2">
    <location>
        <begin position="66"/>
        <end position="121"/>
    </location>
</feature>
<sequence length="126" mass="13306">MVSDPLALDVNDSAQAAGEALMRPEVRAVLVCDDGKLVGVVTRKTLVREVVATGSDPRTTLLSAIAEKPNMTVEASMPLADAYALLEEADLPRVPVIENGVLVGVLSRAVVQRRLSEDSPSEPDGE</sequence>
<proteinExistence type="predicted"/>
<gene>
    <name evidence="3" type="ORF">UFOPK2399_00770</name>
</gene>
<protein>
    <submittedName>
        <fullName evidence="3">Unannotated protein</fullName>
    </submittedName>
</protein>
<feature type="domain" description="CBS" evidence="2">
    <location>
        <begin position="1"/>
        <end position="57"/>
    </location>
</feature>
<dbReference type="Gene3D" id="3.10.580.10">
    <property type="entry name" value="CBS-domain"/>
    <property type="match status" value="1"/>
</dbReference>
<dbReference type="InterPro" id="IPR000644">
    <property type="entry name" value="CBS_dom"/>
</dbReference>
<evidence type="ECO:0000313" key="3">
    <source>
        <dbReference type="EMBL" id="CAB4691804.1"/>
    </source>
</evidence>
<reference evidence="3" key="1">
    <citation type="submission" date="2020-05" db="EMBL/GenBank/DDBJ databases">
        <authorList>
            <person name="Chiriac C."/>
            <person name="Salcher M."/>
            <person name="Ghai R."/>
            <person name="Kavagutti S V."/>
        </authorList>
    </citation>
    <scope>NUCLEOTIDE SEQUENCE</scope>
</reference>
<evidence type="ECO:0000256" key="1">
    <source>
        <dbReference type="ARBA" id="ARBA00023122"/>
    </source>
</evidence>
<dbReference type="InterPro" id="IPR051257">
    <property type="entry name" value="Diverse_CBS-Domain"/>
</dbReference>
<dbReference type="PROSITE" id="PS51371">
    <property type="entry name" value="CBS"/>
    <property type="match status" value="2"/>
</dbReference>